<organism evidence="10 11">
    <name type="scientific">Cystoisospora suis</name>
    <dbReference type="NCBI Taxonomy" id="483139"/>
    <lineage>
        <taxon>Eukaryota</taxon>
        <taxon>Sar</taxon>
        <taxon>Alveolata</taxon>
        <taxon>Apicomplexa</taxon>
        <taxon>Conoidasida</taxon>
        <taxon>Coccidia</taxon>
        <taxon>Eucoccidiorida</taxon>
        <taxon>Eimeriorina</taxon>
        <taxon>Sarcocystidae</taxon>
        <taxon>Cystoisospora</taxon>
    </lineage>
</organism>
<proteinExistence type="inferred from homology"/>
<evidence type="ECO:0000256" key="2">
    <source>
        <dbReference type="ARBA" id="ARBA00006595"/>
    </source>
</evidence>
<feature type="transmembrane region" description="Helical" evidence="9">
    <location>
        <begin position="194"/>
        <end position="213"/>
    </location>
</feature>
<dbReference type="InterPro" id="IPR036259">
    <property type="entry name" value="MFS_trans_sf"/>
</dbReference>
<feature type="transmembrane region" description="Helical" evidence="9">
    <location>
        <begin position="314"/>
        <end position="335"/>
    </location>
</feature>
<evidence type="ECO:0000256" key="5">
    <source>
        <dbReference type="ARBA" id="ARBA00022970"/>
    </source>
</evidence>
<keyword evidence="6 9" id="KW-1133">Transmembrane helix</keyword>
<feature type="region of interest" description="Disordered" evidence="8">
    <location>
        <begin position="346"/>
        <end position="390"/>
    </location>
</feature>
<dbReference type="RefSeq" id="XP_067923773.1">
    <property type="nucleotide sequence ID" value="XM_068064251.1"/>
</dbReference>
<feature type="compositionally biased region" description="Basic and acidic residues" evidence="8">
    <location>
        <begin position="65"/>
        <end position="81"/>
    </location>
</feature>
<sequence length="627" mass="68165">MAGGSSTSLKNGNGGVSGSVELVTSASSNEKFLSSPSSPEAATAETPTTETKVSLCGGPDGEGQGDSHEESLLHKQDEKRGSASSSFVVLDKDNPGETDDEKLKKSKIDEDMMKARQVRIPCNLNRYVLALFFCLVVLLKGCTYWGWNGMQDMLYKSGAYLWVCKEDSTGLGFLHVGDKEYVDCSSRKNMINNLYTTIFATHFISSAISGIVLDTAGPKICMVAAITIEAAGWLLIAFSSQSFSAYYVGGIFLGIAADPGYLPLLSVANLFPGSESFLMAILGSLRSISFAVPVILSAIYQGDAFSPDDFWKVIVLYVGAGLGLSVLISICFVPLRPFKRQSELEQEVATEQATGDKKKNEGEQGEGGDNENLIVGNDKDNSSPVDEGGAGGNKGTFLSSLKSKEFLLIVPCFLIALLRAEFYTKSNKEQLQVVHIENGVETSSNVYQMFSILNILSFLPGPMFGKLTDKYGILLVITILNTCGIFLYIFVMPNVLACKGISTLIYFIYCSFVLSNLYCYVAINFPSEFFGKLTGLASLIGGVFSLTSIGWYKLSSDTLIDMFPDNFLIVDGIMIAFGLINCFIIYQMFREQKRKRQLAVDGGNNKYTHLSSMHKNGEKNDQGESVV</sequence>
<keyword evidence="4 9" id="KW-0812">Transmembrane</keyword>
<comment type="subcellular location">
    <subcellularLocation>
        <location evidence="1">Membrane</location>
        <topology evidence="1">Multi-pass membrane protein</topology>
    </subcellularLocation>
</comment>
<feature type="transmembrane region" description="Helical" evidence="9">
    <location>
        <begin position="471"/>
        <end position="491"/>
    </location>
</feature>
<feature type="transmembrane region" description="Helical" evidence="9">
    <location>
        <begin position="127"/>
        <end position="147"/>
    </location>
</feature>
<evidence type="ECO:0000256" key="4">
    <source>
        <dbReference type="ARBA" id="ARBA00022692"/>
    </source>
</evidence>
<feature type="transmembrane region" description="Helical" evidence="9">
    <location>
        <begin position="277"/>
        <end position="302"/>
    </location>
</feature>
<evidence type="ECO:0000256" key="1">
    <source>
        <dbReference type="ARBA" id="ARBA00004141"/>
    </source>
</evidence>
<feature type="compositionally biased region" description="Polar residues" evidence="8">
    <location>
        <begin position="1"/>
        <end position="11"/>
    </location>
</feature>
<evidence type="ECO:0000256" key="7">
    <source>
        <dbReference type="ARBA" id="ARBA00023136"/>
    </source>
</evidence>
<feature type="transmembrane region" description="Helical" evidence="9">
    <location>
        <begin position="245"/>
        <end position="265"/>
    </location>
</feature>
<feature type="region of interest" description="Disordered" evidence="8">
    <location>
        <begin position="1"/>
        <end position="105"/>
    </location>
</feature>
<evidence type="ECO:0000256" key="6">
    <source>
        <dbReference type="ARBA" id="ARBA00022989"/>
    </source>
</evidence>
<dbReference type="InterPro" id="IPR052599">
    <property type="entry name" value="SLC43A_AATransporter"/>
</dbReference>
<dbReference type="CDD" id="cd06174">
    <property type="entry name" value="MFS"/>
    <property type="match status" value="1"/>
</dbReference>
<dbReference type="GO" id="GO:0006865">
    <property type="term" value="P:amino acid transport"/>
    <property type="evidence" value="ECO:0007669"/>
    <property type="project" value="UniProtKB-KW"/>
</dbReference>
<dbReference type="OrthoDB" id="330047at2759"/>
<feature type="compositionally biased region" description="Basic and acidic residues" evidence="8">
    <location>
        <begin position="90"/>
        <end position="105"/>
    </location>
</feature>
<evidence type="ECO:0000256" key="8">
    <source>
        <dbReference type="SAM" id="MobiDB-lite"/>
    </source>
</evidence>
<feature type="transmembrane region" description="Helical" evidence="9">
    <location>
        <begin position="220"/>
        <end position="239"/>
    </location>
</feature>
<comment type="similarity">
    <text evidence="2">Belongs to the SLC43A transporter (TC 2.A.1.44) family.</text>
</comment>
<dbReference type="PANTHER" id="PTHR20772">
    <property type="entry name" value="PROTEIN FMP42"/>
    <property type="match status" value="1"/>
</dbReference>
<dbReference type="EMBL" id="MIGC01001821">
    <property type="protein sequence ID" value="PHJ22096.1"/>
    <property type="molecule type" value="Genomic_DNA"/>
</dbReference>
<keyword evidence="3" id="KW-0813">Transport</keyword>
<dbReference type="GO" id="GO:0016020">
    <property type="term" value="C:membrane"/>
    <property type="evidence" value="ECO:0007669"/>
    <property type="project" value="UniProtKB-SubCell"/>
</dbReference>
<dbReference type="Pfam" id="PF07690">
    <property type="entry name" value="MFS_1"/>
    <property type="match status" value="1"/>
</dbReference>
<dbReference type="GeneID" id="94427462"/>
<feature type="compositionally biased region" description="Polar residues" evidence="8">
    <location>
        <begin position="22"/>
        <end position="32"/>
    </location>
</feature>
<feature type="transmembrane region" description="Helical" evidence="9">
    <location>
        <begin position="566"/>
        <end position="586"/>
    </location>
</feature>
<feature type="transmembrane region" description="Helical" evidence="9">
    <location>
        <begin position="535"/>
        <end position="554"/>
    </location>
</feature>
<comment type="caution">
    <text evidence="10">The sequence shown here is derived from an EMBL/GenBank/DDBJ whole genome shotgun (WGS) entry which is preliminary data.</text>
</comment>
<feature type="compositionally biased region" description="Low complexity" evidence="8">
    <location>
        <begin position="34"/>
        <end position="51"/>
    </location>
</feature>
<keyword evidence="7 9" id="KW-0472">Membrane</keyword>
<dbReference type="Proteomes" id="UP000221165">
    <property type="component" value="Unassembled WGS sequence"/>
</dbReference>
<dbReference type="SUPFAM" id="SSF103473">
    <property type="entry name" value="MFS general substrate transporter"/>
    <property type="match status" value="1"/>
</dbReference>
<dbReference type="Gene3D" id="1.20.1250.20">
    <property type="entry name" value="MFS general substrate transporter like domains"/>
    <property type="match status" value="1"/>
</dbReference>
<dbReference type="GO" id="GO:0022857">
    <property type="term" value="F:transmembrane transporter activity"/>
    <property type="evidence" value="ECO:0007669"/>
    <property type="project" value="InterPro"/>
</dbReference>
<gene>
    <name evidence="10" type="ORF">CSUI_004056</name>
</gene>
<dbReference type="AlphaFoldDB" id="A0A2C6L365"/>
<dbReference type="VEuPathDB" id="ToxoDB:CSUI_004056"/>
<reference evidence="10 11" key="1">
    <citation type="journal article" date="2017" name="Int. J. Parasitol.">
        <title>The genome of the protozoan parasite Cystoisospora suis and a reverse vaccinology approach to identify vaccine candidates.</title>
        <authorList>
            <person name="Palmieri N."/>
            <person name="Shrestha A."/>
            <person name="Ruttkowski B."/>
            <person name="Beck T."/>
            <person name="Vogl C."/>
            <person name="Tomley F."/>
            <person name="Blake D.P."/>
            <person name="Joachim A."/>
        </authorList>
    </citation>
    <scope>NUCLEOTIDE SEQUENCE [LARGE SCALE GENOMIC DNA]</scope>
    <source>
        <strain evidence="10 11">Wien I</strain>
    </source>
</reference>
<dbReference type="PANTHER" id="PTHR20772:SF2">
    <property type="entry name" value="PROTEIN FMP42"/>
    <property type="match status" value="1"/>
</dbReference>
<evidence type="ECO:0000256" key="3">
    <source>
        <dbReference type="ARBA" id="ARBA00022448"/>
    </source>
</evidence>
<evidence type="ECO:0000256" key="9">
    <source>
        <dbReference type="SAM" id="Phobius"/>
    </source>
</evidence>
<accession>A0A2C6L365</accession>
<dbReference type="InterPro" id="IPR011701">
    <property type="entry name" value="MFS"/>
</dbReference>
<evidence type="ECO:0000313" key="10">
    <source>
        <dbReference type="EMBL" id="PHJ22096.1"/>
    </source>
</evidence>
<name>A0A2C6L365_9APIC</name>
<keyword evidence="5" id="KW-0029">Amino-acid transport</keyword>
<keyword evidence="11" id="KW-1185">Reference proteome</keyword>
<evidence type="ECO:0000313" key="11">
    <source>
        <dbReference type="Proteomes" id="UP000221165"/>
    </source>
</evidence>
<protein>
    <submittedName>
        <fullName evidence="10">Major facilitator family protein</fullName>
    </submittedName>
</protein>
<feature type="transmembrane region" description="Helical" evidence="9">
    <location>
        <begin position="503"/>
        <end position="523"/>
    </location>
</feature>